<accession>A0AAD5ZXD3</accession>
<protein>
    <recommendedName>
        <fullName evidence="1">F-box domain-containing protein</fullName>
    </recommendedName>
</protein>
<dbReference type="SUPFAM" id="SSF81383">
    <property type="entry name" value="F-box domain"/>
    <property type="match status" value="1"/>
</dbReference>
<dbReference type="PROSITE" id="PS00198">
    <property type="entry name" value="4FE4S_FER_1"/>
    <property type="match status" value="1"/>
</dbReference>
<reference evidence="2 3" key="1">
    <citation type="journal article" date="2022" name="Cell">
        <title>Repeat-based holocentromeres influence genome architecture and karyotype evolution.</title>
        <authorList>
            <person name="Hofstatter P.G."/>
            <person name="Thangavel G."/>
            <person name="Lux T."/>
            <person name="Neumann P."/>
            <person name="Vondrak T."/>
            <person name="Novak P."/>
            <person name="Zhang M."/>
            <person name="Costa L."/>
            <person name="Castellani M."/>
            <person name="Scott A."/>
            <person name="Toegelov H."/>
            <person name="Fuchs J."/>
            <person name="Mata-Sucre Y."/>
            <person name="Dias Y."/>
            <person name="Vanzela A.L.L."/>
            <person name="Huettel B."/>
            <person name="Almeida C.C.S."/>
            <person name="Simkova H."/>
            <person name="Souza G."/>
            <person name="Pedrosa-Harand A."/>
            <person name="Macas J."/>
            <person name="Mayer K.F.X."/>
            <person name="Houben A."/>
            <person name="Marques A."/>
        </authorList>
    </citation>
    <scope>NUCLEOTIDE SEQUENCE [LARGE SCALE GENOMIC DNA]</scope>
    <source>
        <strain evidence="2">RhyTen1mFocal</strain>
    </source>
</reference>
<dbReference type="InterPro" id="IPR017900">
    <property type="entry name" value="4Fe4S_Fe_S_CS"/>
</dbReference>
<evidence type="ECO:0000259" key="1">
    <source>
        <dbReference type="Pfam" id="PF12937"/>
    </source>
</evidence>
<evidence type="ECO:0000313" key="3">
    <source>
        <dbReference type="Proteomes" id="UP001210211"/>
    </source>
</evidence>
<dbReference type="Gene3D" id="3.80.10.10">
    <property type="entry name" value="Ribonuclease Inhibitor"/>
    <property type="match status" value="1"/>
</dbReference>
<feature type="domain" description="F-box" evidence="1">
    <location>
        <begin position="19"/>
        <end position="60"/>
    </location>
</feature>
<gene>
    <name evidence="2" type="ORF">LUZ61_009521</name>
</gene>
<evidence type="ECO:0000313" key="2">
    <source>
        <dbReference type="EMBL" id="KAJ3705816.1"/>
    </source>
</evidence>
<keyword evidence="3" id="KW-1185">Reference proteome</keyword>
<dbReference type="PANTHER" id="PTHR13382:SF16">
    <property type="entry name" value="F-BOX PROTEIN SKIP28"/>
    <property type="match status" value="1"/>
</dbReference>
<proteinExistence type="predicted"/>
<dbReference type="InterPro" id="IPR036047">
    <property type="entry name" value="F-box-like_dom_sf"/>
</dbReference>
<dbReference type="Proteomes" id="UP001210211">
    <property type="component" value="Unassembled WGS sequence"/>
</dbReference>
<dbReference type="PANTHER" id="PTHR13382">
    <property type="entry name" value="MITOCHONDRIAL ATP SYNTHASE COUPLING FACTOR B"/>
    <property type="match status" value="1"/>
</dbReference>
<dbReference type="GO" id="GO:0005737">
    <property type="term" value="C:cytoplasm"/>
    <property type="evidence" value="ECO:0007669"/>
    <property type="project" value="TreeGrafter"/>
</dbReference>
<dbReference type="AlphaFoldDB" id="A0AAD5ZXD3"/>
<dbReference type="Gene3D" id="1.20.1280.50">
    <property type="match status" value="1"/>
</dbReference>
<dbReference type="EMBL" id="JAMRDG010000001">
    <property type="protein sequence ID" value="KAJ3705816.1"/>
    <property type="molecule type" value="Genomic_DNA"/>
</dbReference>
<dbReference type="Pfam" id="PF12937">
    <property type="entry name" value="F-box-like"/>
    <property type="match status" value="1"/>
</dbReference>
<dbReference type="InterPro" id="IPR032675">
    <property type="entry name" value="LRR_dom_sf"/>
</dbReference>
<dbReference type="InterPro" id="IPR050648">
    <property type="entry name" value="F-box_LRR-repeat"/>
</dbReference>
<sequence>MSNLSSSDPSPTNPDSESPHGALFLVLHYLPLRELLAFQRVSRIFCDAISSDPSLWREITVQSPLSAKLTDEALLGITSRAEGTLRSLTLIDCVKISDVGLLTVVDQNPEITKLFVPGCLYLTADGMVEVVKRLHERKGNVDQLRLRLYGLCNIKKDHLDVLNSFLCKDGLRSKSLMPSFYGSNHSSGTNNNDDGRPIDVEMCPMCRSVRLVFDCTRDKCRKMEQRWVECRGCFFCIARCEDCGGCIDPDHVSHSESACKHLLCIDCWLQLPKCDTCNRPYCKGHNSFVGPTTGFICQECADGDFLHNVPEAGF</sequence>
<name>A0AAD5ZXD3_9POAL</name>
<organism evidence="2 3">
    <name type="scientific">Rhynchospora tenuis</name>
    <dbReference type="NCBI Taxonomy" id="198213"/>
    <lineage>
        <taxon>Eukaryota</taxon>
        <taxon>Viridiplantae</taxon>
        <taxon>Streptophyta</taxon>
        <taxon>Embryophyta</taxon>
        <taxon>Tracheophyta</taxon>
        <taxon>Spermatophyta</taxon>
        <taxon>Magnoliopsida</taxon>
        <taxon>Liliopsida</taxon>
        <taxon>Poales</taxon>
        <taxon>Cyperaceae</taxon>
        <taxon>Cyperoideae</taxon>
        <taxon>Rhynchosporeae</taxon>
        <taxon>Rhynchospora</taxon>
    </lineage>
</organism>
<comment type="caution">
    <text evidence="2">The sequence shown here is derived from an EMBL/GenBank/DDBJ whole genome shotgun (WGS) entry which is preliminary data.</text>
</comment>
<dbReference type="InterPro" id="IPR001810">
    <property type="entry name" value="F-box_dom"/>
</dbReference>